<evidence type="ECO:0000259" key="3">
    <source>
        <dbReference type="Pfam" id="PF20434"/>
    </source>
</evidence>
<reference evidence="4 5" key="1">
    <citation type="submission" date="2019-08" db="EMBL/GenBank/DDBJ databases">
        <title>Phlebobacter frassis gen. nov. sp. nov., a new member of family Sphingobacteriaceae isolated from sand fly rearing media.</title>
        <authorList>
            <person name="Kakumanu M.L."/>
            <person name="Marayati B.F."/>
            <person name="Wada-Katsumata A."/>
            <person name="Wasserberg G."/>
            <person name="Schal C."/>
            <person name="Apperson C.S."/>
            <person name="Ponnusamy L."/>
        </authorList>
    </citation>
    <scope>NUCLEOTIDE SEQUENCE [LARGE SCALE GENOMIC DNA]</scope>
    <source>
        <strain evidence="4 5">SSI9</strain>
    </source>
</reference>
<keyword evidence="5" id="KW-1185">Reference proteome</keyword>
<accession>A0A5D4HAI2</accession>
<evidence type="ECO:0000313" key="5">
    <source>
        <dbReference type="Proteomes" id="UP000322362"/>
    </source>
</evidence>
<dbReference type="Pfam" id="PF20434">
    <property type="entry name" value="BD-FAE"/>
    <property type="match status" value="1"/>
</dbReference>
<dbReference type="AlphaFoldDB" id="A0A5D4HAI2"/>
<dbReference type="Proteomes" id="UP000322362">
    <property type="component" value="Unassembled WGS sequence"/>
</dbReference>
<dbReference type="SUPFAM" id="SSF53474">
    <property type="entry name" value="alpha/beta-Hydrolases"/>
    <property type="match status" value="1"/>
</dbReference>
<name>A0A5D4HAI2_9SPHI</name>
<protein>
    <submittedName>
        <fullName evidence="4">Alpha/beta hydrolase</fullName>
    </submittedName>
</protein>
<evidence type="ECO:0000256" key="2">
    <source>
        <dbReference type="ARBA" id="ARBA00022801"/>
    </source>
</evidence>
<keyword evidence="2 4" id="KW-0378">Hydrolase</keyword>
<dbReference type="RefSeq" id="WP_148919477.1">
    <property type="nucleotide sequence ID" value="NZ_VTAV01000007.1"/>
</dbReference>
<dbReference type="GO" id="GO:0004806">
    <property type="term" value="F:triacylglycerol lipase activity"/>
    <property type="evidence" value="ECO:0007669"/>
    <property type="project" value="TreeGrafter"/>
</dbReference>
<dbReference type="EMBL" id="VTAV01000007">
    <property type="protein sequence ID" value="TYR35810.1"/>
    <property type="molecule type" value="Genomic_DNA"/>
</dbReference>
<proteinExistence type="inferred from homology"/>
<organism evidence="4 5">
    <name type="scientific">Sphingobacterium phlebotomi</name>
    <dbReference type="NCBI Taxonomy" id="2605433"/>
    <lineage>
        <taxon>Bacteria</taxon>
        <taxon>Pseudomonadati</taxon>
        <taxon>Bacteroidota</taxon>
        <taxon>Sphingobacteriia</taxon>
        <taxon>Sphingobacteriales</taxon>
        <taxon>Sphingobacteriaceae</taxon>
        <taxon>Sphingobacterium</taxon>
    </lineage>
</organism>
<dbReference type="PANTHER" id="PTHR48081">
    <property type="entry name" value="AB HYDROLASE SUPERFAMILY PROTEIN C4A8.06C"/>
    <property type="match status" value="1"/>
</dbReference>
<comment type="caution">
    <text evidence="4">The sequence shown here is derived from an EMBL/GenBank/DDBJ whole genome shotgun (WGS) entry which is preliminary data.</text>
</comment>
<evidence type="ECO:0000313" key="4">
    <source>
        <dbReference type="EMBL" id="TYR35810.1"/>
    </source>
</evidence>
<comment type="similarity">
    <text evidence="1">Belongs to the 'GDXG' lipolytic enzyme family.</text>
</comment>
<dbReference type="InterPro" id="IPR029058">
    <property type="entry name" value="AB_hydrolase_fold"/>
</dbReference>
<evidence type="ECO:0000256" key="1">
    <source>
        <dbReference type="ARBA" id="ARBA00010515"/>
    </source>
</evidence>
<dbReference type="InterPro" id="IPR050300">
    <property type="entry name" value="GDXG_lipolytic_enzyme"/>
</dbReference>
<gene>
    <name evidence="4" type="ORF">FXV77_12085</name>
</gene>
<dbReference type="PANTHER" id="PTHR48081:SF30">
    <property type="entry name" value="ACETYL-HYDROLASE LIPR-RELATED"/>
    <property type="match status" value="1"/>
</dbReference>
<feature type="domain" description="BD-FAE-like" evidence="3">
    <location>
        <begin position="42"/>
        <end position="157"/>
    </location>
</feature>
<dbReference type="Gene3D" id="3.40.50.1820">
    <property type="entry name" value="alpha/beta hydrolase"/>
    <property type="match status" value="1"/>
</dbReference>
<dbReference type="InterPro" id="IPR049492">
    <property type="entry name" value="BD-FAE-like_dom"/>
</dbReference>
<sequence>MKKQDYFILLAFFAAIFLVHEGFAQEKNTYVYKTVDEKELKLDVYLPDVPDLQVRPVIVFFHGGGFIIGSRSLHKYQCTYFAQRGMVAVSADYRLLSRGADPKTEVPKCIMDAKSAVRWVKQHAEKFNIDTNKLFLAGASAGGFLATAATLVQDVNENTDDLRISIDATALVLFNPAYTPETRYTPSMPSMVSKESPPAILFYGDQDRFKLGGDKFFNSLRQEKISASLWVAPGEDHSFYKLEGWNEATCNMAYNFLLENEFVTGHLENDVPRFELKRQEE</sequence>